<dbReference type="SUPFAM" id="SSF140111">
    <property type="entry name" value="Endosomal sorting complex assembly domain"/>
    <property type="match status" value="1"/>
</dbReference>
<dbReference type="Proteomes" id="UP001178507">
    <property type="component" value="Unassembled WGS sequence"/>
</dbReference>
<keyword evidence="2 5" id="KW-0813">Transport</keyword>
<comment type="subcellular location">
    <subcellularLocation>
        <location evidence="1">Endosome</location>
    </subcellularLocation>
</comment>
<dbReference type="InterPro" id="IPR007143">
    <property type="entry name" value="Vps28"/>
</dbReference>
<dbReference type="Gene3D" id="1.20.120.1130">
    <property type="match status" value="1"/>
</dbReference>
<evidence type="ECO:0000259" key="8">
    <source>
        <dbReference type="PROSITE" id="PS51313"/>
    </source>
</evidence>
<reference evidence="9" key="1">
    <citation type="submission" date="2023-08" db="EMBL/GenBank/DDBJ databases">
        <authorList>
            <person name="Chen Y."/>
            <person name="Shah S."/>
            <person name="Dougan E. K."/>
            <person name="Thang M."/>
            <person name="Chan C."/>
        </authorList>
    </citation>
    <scope>NUCLEOTIDE SEQUENCE</scope>
</reference>
<dbReference type="GO" id="GO:0044877">
    <property type="term" value="F:protein-containing complex binding"/>
    <property type="evidence" value="ECO:0007669"/>
    <property type="project" value="TreeGrafter"/>
</dbReference>
<evidence type="ECO:0000256" key="4">
    <source>
        <dbReference type="ARBA" id="ARBA00022927"/>
    </source>
</evidence>
<evidence type="ECO:0000256" key="6">
    <source>
        <dbReference type="SAM" id="MobiDB-lite"/>
    </source>
</evidence>
<organism evidence="9 10">
    <name type="scientific">Effrenium voratum</name>
    <dbReference type="NCBI Taxonomy" id="2562239"/>
    <lineage>
        <taxon>Eukaryota</taxon>
        <taxon>Sar</taxon>
        <taxon>Alveolata</taxon>
        <taxon>Dinophyceae</taxon>
        <taxon>Suessiales</taxon>
        <taxon>Symbiodiniaceae</taxon>
        <taxon>Effrenium</taxon>
    </lineage>
</organism>
<dbReference type="PANTHER" id="PTHR12937:SF0">
    <property type="entry name" value="VACUOLAR PROTEIN SORTING-ASSOCIATED PROTEIN 28 HOMOLOG"/>
    <property type="match status" value="1"/>
</dbReference>
<proteinExistence type="inferred from homology"/>
<dbReference type="Pfam" id="PF03997">
    <property type="entry name" value="VPS28"/>
    <property type="match status" value="1"/>
</dbReference>
<feature type="region of interest" description="Disordered" evidence="6">
    <location>
        <begin position="1"/>
        <end position="66"/>
    </location>
</feature>
<keyword evidence="10" id="KW-1185">Reference proteome</keyword>
<dbReference type="AlphaFoldDB" id="A0AA36NCQ7"/>
<dbReference type="InterPro" id="IPR017899">
    <property type="entry name" value="VPS28_C"/>
</dbReference>
<sequence length="208" mass="21923">MAELERPRPSAPGYVAEVPASAPPLEAPDEADAPSAPPAPVEQAPTAAAAPARRPTTLSAQERREASKPGELYSIIVASEHLESAFIRGSVSNQDYERECNLLLAQFKTLKTGLKDKCPDIRAFASEHGLHCPLAEERLLGTGVAATALFGGTAEGGKESLACFKASEGFITLLDAVKLNLTAADELLPLVRDLQASIVRLLSLDLLG</sequence>
<feature type="domain" description="VPS28 C-terminal" evidence="7">
    <location>
        <begin position="158"/>
        <end position="208"/>
    </location>
</feature>
<comment type="similarity">
    <text evidence="5">Belongs to the VPS28 family.</text>
</comment>
<evidence type="ECO:0000313" key="9">
    <source>
        <dbReference type="EMBL" id="CAJ1398586.1"/>
    </source>
</evidence>
<evidence type="ECO:0000259" key="7">
    <source>
        <dbReference type="PROSITE" id="PS51310"/>
    </source>
</evidence>
<dbReference type="InterPro" id="IPR038358">
    <property type="entry name" value="VPS28_N_sf"/>
</dbReference>
<dbReference type="SUPFAM" id="SSF140427">
    <property type="entry name" value="VPS28 C-terminal domain-like"/>
    <property type="match status" value="1"/>
</dbReference>
<dbReference type="InterPro" id="IPR037202">
    <property type="entry name" value="ESCRT_assembly_dom"/>
</dbReference>
<gene>
    <name evidence="9" type="ORF">EVOR1521_LOCUS22343</name>
</gene>
<keyword evidence="4 5" id="KW-0653">Protein transport</keyword>
<dbReference type="EMBL" id="CAUJNA010003305">
    <property type="protein sequence ID" value="CAJ1398586.1"/>
    <property type="molecule type" value="Genomic_DNA"/>
</dbReference>
<dbReference type="PROSITE" id="PS51310">
    <property type="entry name" value="VPS28_C"/>
    <property type="match status" value="1"/>
</dbReference>
<dbReference type="Gene3D" id="1.20.1440.200">
    <property type="match status" value="1"/>
</dbReference>
<comment type="caution">
    <text evidence="9">The sequence shown here is derived from an EMBL/GenBank/DDBJ whole genome shotgun (WGS) entry which is preliminary data.</text>
</comment>
<feature type="compositionally biased region" description="Low complexity" evidence="6">
    <location>
        <begin position="41"/>
        <end position="57"/>
    </location>
</feature>
<dbReference type="PROSITE" id="PS51313">
    <property type="entry name" value="VPS28_N"/>
    <property type="match status" value="1"/>
</dbReference>
<evidence type="ECO:0000256" key="3">
    <source>
        <dbReference type="ARBA" id="ARBA00022753"/>
    </source>
</evidence>
<protein>
    <recommendedName>
        <fullName evidence="11">Vacuolar protein sorting-associated protein 28 homolog</fullName>
    </recommendedName>
</protein>
<dbReference type="GO" id="GO:0043328">
    <property type="term" value="P:protein transport to vacuole involved in ubiquitin-dependent protein catabolic process via the multivesicular body sorting pathway"/>
    <property type="evidence" value="ECO:0007669"/>
    <property type="project" value="TreeGrafter"/>
</dbReference>
<dbReference type="InterPro" id="IPR037206">
    <property type="entry name" value="VPS28_C_sf"/>
</dbReference>
<evidence type="ECO:0000256" key="5">
    <source>
        <dbReference type="PROSITE-ProRule" id="PRU00642"/>
    </source>
</evidence>
<evidence type="ECO:0000313" key="10">
    <source>
        <dbReference type="Proteomes" id="UP001178507"/>
    </source>
</evidence>
<name>A0AA36NCQ7_9DINO</name>
<evidence type="ECO:0000256" key="1">
    <source>
        <dbReference type="ARBA" id="ARBA00004177"/>
    </source>
</evidence>
<accession>A0AA36NCQ7</accession>
<evidence type="ECO:0008006" key="11">
    <source>
        <dbReference type="Google" id="ProtNLM"/>
    </source>
</evidence>
<feature type="domain" description="VPS28 N-terminal" evidence="8">
    <location>
        <begin position="71"/>
        <end position="150"/>
    </location>
</feature>
<keyword evidence="3" id="KW-0967">Endosome</keyword>
<evidence type="ECO:0000256" key="2">
    <source>
        <dbReference type="ARBA" id="ARBA00022448"/>
    </source>
</evidence>
<dbReference type="InterPro" id="IPR017898">
    <property type="entry name" value="VPS28_N"/>
</dbReference>
<dbReference type="PANTHER" id="PTHR12937">
    <property type="entry name" value="VACUOLAR PROTEIN SORTING 28, ISOFORM 2 VPS28"/>
    <property type="match status" value="1"/>
</dbReference>
<dbReference type="GO" id="GO:0000813">
    <property type="term" value="C:ESCRT I complex"/>
    <property type="evidence" value="ECO:0007669"/>
    <property type="project" value="InterPro"/>
</dbReference>